<name>A0ABP3J780_9ACTN</name>
<dbReference type="Proteomes" id="UP001500909">
    <property type="component" value="Unassembled WGS sequence"/>
</dbReference>
<organism evidence="2 3">
    <name type="scientific">Streptomyces olivaceiscleroticus</name>
    <dbReference type="NCBI Taxonomy" id="68245"/>
    <lineage>
        <taxon>Bacteria</taxon>
        <taxon>Bacillati</taxon>
        <taxon>Actinomycetota</taxon>
        <taxon>Actinomycetes</taxon>
        <taxon>Kitasatosporales</taxon>
        <taxon>Streptomycetaceae</taxon>
        <taxon>Streptomyces</taxon>
    </lineage>
</organism>
<evidence type="ECO:0000313" key="2">
    <source>
        <dbReference type="EMBL" id="GAA0443926.1"/>
    </source>
</evidence>
<dbReference type="EMBL" id="BAAABY010000003">
    <property type="protein sequence ID" value="GAA0443926.1"/>
    <property type="molecule type" value="Genomic_DNA"/>
</dbReference>
<proteinExistence type="predicted"/>
<accession>A0ABP3J780</accession>
<reference evidence="3" key="1">
    <citation type="journal article" date="2019" name="Int. J. Syst. Evol. Microbiol.">
        <title>The Global Catalogue of Microorganisms (GCM) 10K type strain sequencing project: providing services to taxonomists for standard genome sequencing and annotation.</title>
        <authorList>
            <consortium name="The Broad Institute Genomics Platform"/>
            <consortium name="The Broad Institute Genome Sequencing Center for Infectious Disease"/>
            <person name="Wu L."/>
            <person name="Ma J."/>
        </authorList>
    </citation>
    <scope>NUCLEOTIDE SEQUENCE [LARGE SCALE GENOMIC DNA]</scope>
    <source>
        <strain evidence="3">JCM 4805</strain>
    </source>
</reference>
<feature type="region of interest" description="Disordered" evidence="1">
    <location>
        <begin position="1"/>
        <end position="30"/>
    </location>
</feature>
<feature type="region of interest" description="Disordered" evidence="1">
    <location>
        <begin position="63"/>
        <end position="91"/>
    </location>
</feature>
<evidence type="ECO:0000313" key="3">
    <source>
        <dbReference type="Proteomes" id="UP001500909"/>
    </source>
</evidence>
<feature type="compositionally biased region" description="Acidic residues" evidence="1">
    <location>
        <begin position="63"/>
        <end position="77"/>
    </location>
</feature>
<protein>
    <submittedName>
        <fullName evidence="2">Uncharacterized protein</fullName>
    </submittedName>
</protein>
<gene>
    <name evidence="2" type="ORF">GCM10010361_04830</name>
</gene>
<sequence>MPGRLPAHGPESAAYGGMPRTPPSGDGGVLGERCQAAELLVLDVVEAELLPEVVEEELDDLLSEPLDEEDELDEEVDAGLLLDEEPRLSFR</sequence>
<comment type="caution">
    <text evidence="2">The sequence shown here is derived from an EMBL/GenBank/DDBJ whole genome shotgun (WGS) entry which is preliminary data.</text>
</comment>
<evidence type="ECO:0000256" key="1">
    <source>
        <dbReference type="SAM" id="MobiDB-lite"/>
    </source>
</evidence>
<keyword evidence="3" id="KW-1185">Reference proteome</keyword>